<dbReference type="PANTHER" id="PTHR42718:SF39">
    <property type="entry name" value="ACTINORHODIN TRANSPORTER-RELATED"/>
    <property type="match status" value="1"/>
</dbReference>
<evidence type="ECO:0000313" key="8">
    <source>
        <dbReference type="Proteomes" id="UP001206128"/>
    </source>
</evidence>
<evidence type="ECO:0000259" key="6">
    <source>
        <dbReference type="PROSITE" id="PS50850"/>
    </source>
</evidence>
<keyword evidence="4 5" id="KW-0472">Membrane</keyword>
<feature type="transmembrane region" description="Helical" evidence="5">
    <location>
        <begin position="285"/>
        <end position="306"/>
    </location>
</feature>
<dbReference type="EMBL" id="JAMTCK010000018">
    <property type="protein sequence ID" value="MCP2169327.1"/>
    <property type="molecule type" value="Genomic_DNA"/>
</dbReference>
<evidence type="ECO:0000256" key="5">
    <source>
        <dbReference type="SAM" id="Phobius"/>
    </source>
</evidence>
<feature type="transmembrane region" description="Helical" evidence="5">
    <location>
        <begin position="86"/>
        <end position="105"/>
    </location>
</feature>
<name>A0AAE3KJQ0_9PSEU</name>
<feature type="transmembrane region" description="Helical" evidence="5">
    <location>
        <begin position="312"/>
        <end position="334"/>
    </location>
</feature>
<feature type="transmembrane region" description="Helical" evidence="5">
    <location>
        <begin position="54"/>
        <end position="74"/>
    </location>
</feature>
<proteinExistence type="predicted"/>
<feature type="transmembrane region" description="Helical" evidence="5">
    <location>
        <begin position="346"/>
        <end position="369"/>
    </location>
</feature>
<dbReference type="PANTHER" id="PTHR42718">
    <property type="entry name" value="MAJOR FACILITATOR SUPERFAMILY MULTIDRUG TRANSPORTER MFSC"/>
    <property type="match status" value="1"/>
</dbReference>
<dbReference type="AlphaFoldDB" id="A0AAE3KJQ0"/>
<feature type="transmembrane region" description="Helical" evidence="5">
    <location>
        <begin position="421"/>
        <end position="438"/>
    </location>
</feature>
<dbReference type="InterPro" id="IPR036259">
    <property type="entry name" value="MFS_trans_sf"/>
</dbReference>
<keyword evidence="3 5" id="KW-1133">Transmembrane helix</keyword>
<evidence type="ECO:0000256" key="4">
    <source>
        <dbReference type="ARBA" id="ARBA00023136"/>
    </source>
</evidence>
<comment type="caution">
    <text evidence="7">The sequence shown here is derived from an EMBL/GenBank/DDBJ whole genome shotgun (WGS) entry which is preliminary data.</text>
</comment>
<accession>A0AAE3KJQ0</accession>
<gene>
    <name evidence="7" type="ORF">LX83_006212</name>
</gene>
<dbReference type="GO" id="GO:0022857">
    <property type="term" value="F:transmembrane transporter activity"/>
    <property type="evidence" value="ECO:0007669"/>
    <property type="project" value="InterPro"/>
</dbReference>
<feature type="transmembrane region" description="Helical" evidence="5">
    <location>
        <begin position="444"/>
        <end position="466"/>
    </location>
</feature>
<reference evidence="7" key="1">
    <citation type="submission" date="2022-06" db="EMBL/GenBank/DDBJ databases">
        <title>Genomic Encyclopedia of Archaeal and Bacterial Type Strains, Phase II (KMG-II): from individual species to whole genera.</title>
        <authorList>
            <person name="Goeker M."/>
        </authorList>
    </citation>
    <scope>NUCLEOTIDE SEQUENCE</scope>
    <source>
        <strain evidence="7">DSM 43935</strain>
    </source>
</reference>
<feature type="transmembrane region" description="Helical" evidence="5">
    <location>
        <begin position="179"/>
        <end position="198"/>
    </location>
</feature>
<keyword evidence="2 5" id="KW-0812">Transmembrane</keyword>
<dbReference type="InterPro" id="IPR011701">
    <property type="entry name" value="MFS"/>
</dbReference>
<keyword evidence="8" id="KW-1185">Reference proteome</keyword>
<feature type="transmembrane region" description="Helical" evidence="5">
    <location>
        <begin position="20"/>
        <end position="42"/>
    </location>
</feature>
<dbReference type="RefSeq" id="WP_253778040.1">
    <property type="nucleotide sequence ID" value="NZ_JAMTCK010000018.1"/>
</dbReference>
<dbReference type="Gene3D" id="1.20.1720.10">
    <property type="entry name" value="Multidrug resistance protein D"/>
    <property type="match status" value="2"/>
</dbReference>
<dbReference type="Proteomes" id="UP001206128">
    <property type="component" value="Unassembled WGS sequence"/>
</dbReference>
<dbReference type="PROSITE" id="PS50850">
    <property type="entry name" value="MFS"/>
    <property type="match status" value="1"/>
</dbReference>
<dbReference type="GO" id="GO:0005886">
    <property type="term" value="C:plasma membrane"/>
    <property type="evidence" value="ECO:0007669"/>
    <property type="project" value="UniProtKB-SubCell"/>
</dbReference>
<comment type="subcellular location">
    <subcellularLocation>
        <location evidence="1">Cell membrane</location>
        <topology evidence="1">Multi-pass membrane protein</topology>
    </subcellularLocation>
</comment>
<evidence type="ECO:0000313" key="7">
    <source>
        <dbReference type="EMBL" id="MCP2169327.1"/>
    </source>
</evidence>
<protein>
    <submittedName>
        <fullName evidence="7">Major Facilitator Superfamily protein</fullName>
    </submittedName>
</protein>
<evidence type="ECO:0000256" key="2">
    <source>
        <dbReference type="ARBA" id="ARBA00022692"/>
    </source>
</evidence>
<feature type="transmembrane region" description="Helical" evidence="5">
    <location>
        <begin position="210"/>
        <end position="233"/>
    </location>
</feature>
<dbReference type="InterPro" id="IPR020846">
    <property type="entry name" value="MFS_dom"/>
</dbReference>
<evidence type="ECO:0000256" key="1">
    <source>
        <dbReference type="ARBA" id="ARBA00004651"/>
    </source>
</evidence>
<feature type="transmembrane region" description="Helical" evidence="5">
    <location>
        <begin position="375"/>
        <end position="400"/>
    </location>
</feature>
<feature type="transmembrane region" description="Helical" evidence="5">
    <location>
        <begin position="239"/>
        <end position="258"/>
    </location>
</feature>
<dbReference type="PRINTS" id="PR01036">
    <property type="entry name" value="TCRTETB"/>
</dbReference>
<organism evidence="7 8">
    <name type="scientific">Goodfellowiella coeruleoviolacea</name>
    <dbReference type="NCBI Taxonomy" id="334858"/>
    <lineage>
        <taxon>Bacteria</taxon>
        <taxon>Bacillati</taxon>
        <taxon>Actinomycetota</taxon>
        <taxon>Actinomycetes</taxon>
        <taxon>Pseudonocardiales</taxon>
        <taxon>Pseudonocardiaceae</taxon>
        <taxon>Goodfellowiella</taxon>
    </lineage>
</organism>
<dbReference type="SUPFAM" id="SSF103473">
    <property type="entry name" value="MFS general substrate transporter"/>
    <property type="match status" value="2"/>
</dbReference>
<dbReference type="Pfam" id="PF07690">
    <property type="entry name" value="MFS_1"/>
    <property type="match status" value="2"/>
</dbReference>
<evidence type="ECO:0000256" key="3">
    <source>
        <dbReference type="ARBA" id="ARBA00022989"/>
    </source>
</evidence>
<dbReference type="CDD" id="cd17321">
    <property type="entry name" value="MFS_MMR_MDR_like"/>
    <property type="match status" value="1"/>
</dbReference>
<feature type="domain" description="Major facilitator superfamily (MFS) profile" evidence="6">
    <location>
        <begin position="20"/>
        <end position="474"/>
    </location>
</feature>
<feature type="transmembrane region" description="Helical" evidence="5">
    <location>
        <begin position="144"/>
        <end position="167"/>
    </location>
</feature>
<sequence>MPDSHPHAPAVRLEPHLRRVLPAVLIGSFLAVTDLFIVTVALPSIGRSLAAGPAALELVLAGYSIAYACCLVAGGRLGDLLGRRPLFLGGMAAFVLTSAGCGLAPSVTVLVGARIAQGVAAAAMVPQVLATIRALCHGPARARALGLFGAVIGTAIVFGQVSGGVITSADLAGLGWRPVFLLNVPIGVAGWLLALRRVPETRAPGQRAGLDWWGAALLAGALGGVLAPVVLAQRGGWSAWHWSCLAVAPLAAAALAAVERWRERRGRVVLLPPALLALPGMRRGLLVAVSYFPGAGGFLFTSALVAQDGLGHTPLAAGLALAPYAVAFLVASLLARRLTARHGHRVITGGALLLAAALAGLAVQVWLAYPDLSATAVVPLLALTGAGNALVMIPMFEVVLARVPAASAGAASGVLTTTQQAGLGLGAAVLGALLLGVARSGAGWARGGALVCLVEAVLAGLTAVAAQALTRTVAALPPARPEPVSVHSGQ</sequence>